<dbReference type="InterPro" id="IPR005123">
    <property type="entry name" value="Oxoglu/Fe-dep_dioxygenase_dom"/>
</dbReference>
<evidence type="ECO:0000256" key="8">
    <source>
        <dbReference type="ARBA" id="ARBA00022896"/>
    </source>
</evidence>
<evidence type="ECO:0000256" key="10">
    <source>
        <dbReference type="ARBA" id="ARBA00023002"/>
    </source>
</evidence>
<feature type="domain" description="Fe2OG dioxygenase" evidence="13">
    <location>
        <begin position="1112"/>
        <end position="1205"/>
    </location>
</feature>
<comment type="similarity">
    <text evidence="4">Belongs to the P4HA family.</text>
</comment>
<feature type="domain" description="Fe2OG dioxygenase" evidence="13">
    <location>
        <begin position="612"/>
        <end position="728"/>
    </location>
</feature>
<dbReference type="Gene3D" id="6.10.140.1460">
    <property type="match status" value="2"/>
</dbReference>
<reference evidence="14" key="2">
    <citation type="submission" date="2015-02" db="UniProtKB">
        <authorList>
            <consortium name="EnsemblMetazoa"/>
        </authorList>
    </citation>
    <scope>IDENTIFICATION</scope>
</reference>
<keyword evidence="7" id="KW-0256">Endoplasmic reticulum</keyword>
<accession>T1ILC5</accession>
<dbReference type="GO" id="GO:0031418">
    <property type="term" value="F:L-ascorbic acid binding"/>
    <property type="evidence" value="ECO:0007669"/>
    <property type="project" value="UniProtKB-KW"/>
</dbReference>
<reference evidence="15" key="1">
    <citation type="submission" date="2011-05" db="EMBL/GenBank/DDBJ databases">
        <authorList>
            <person name="Richards S.R."/>
            <person name="Qu J."/>
            <person name="Jiang H."/>
            <person name="Jhangiani S.N."/>
            <person name="Agravi P."/>
            <person name="Goodspeed R."/>
            <person name="Gross S."/>
            <person name="Mandapat C."/>
            <person name="Jackson L."/>
            <person name="Mathew T."/>
            <person name="Pu L."/>
            <person name="Thornton R."/>
            <person name="Saada N."/>
            <person name="Wilczek-Boney K.B."/>
            <person name="Lee S."/>
            <person name="Kovar C."/>
            <person name="Wu Y."/>
            <person name="Scherer S.E."/>
            <person name="Worley K.C."/>
            <person name="Muzny D.M."/>
            <person name="Gibbs R."/>
        </authorList>
    </citation>
    <scope>NUCLEOTIDE SEQUENCE</scope>
    <source>
        <strain evidence="15">Brora</strain>
    </source>
</reference>
<evidence type="ECO:0000256" key="2">
    <source>
        <dbReference type="ARBA" id="ARBA00002035"/>
    </source>
</evidence>
<dbReference type="GO" id="GO:0004656">
    <property type="term" value="F:procollagen-proline 4-dioxygenase activity"/>
    <property type="evidence" value="ECO:0007669"/>
    <property type="project" value="UniProtKB-EC"/>
</dbReference>
<dbReference type="EMBL" id="JH430785">
    <property type="status" value="NOT_ANNOTATED_CDS"/>
    <property type="molecule type" value="Genomic_DNA"/>
</dbReference>
<dbReference type="HOGENOM" id="CLU_268780_0_0_1"/>
<dbReference type="Gene3D" id="1.25.40.10">
    <property type="entry name" value="Tetratricopeptide repeat domain"/>
    <property type="match status" value="2"/>
</dbReference>
<dbReference type="PANTHER" id="PTHR10869">
    <property type="entry name" value="PROLYL 4-HYDROXYLASE ALPHA SUBUNIT"/>
    <property type="match status" value="1"/>
</dbReference>
<keyword evidence="9" id="KW-0223">Dioxygenase</keyword>
<dbReference type="EnsemblMetazoa" id="SMAR001748-RA">
    <property type="protein sequence ID" value="SMAR001748-PA"/>
    <property type="gene ID" value="SMAR001748"/>
</dbReference>
<evidence type="ECO:0000313" key="14">
    <source>
        <dbReference type="EnsemblMetazoa" id="SMAR001748-PA"/>
    </source>
</evidence>
<keyword evidence="11" id="KW-0408">Iron</keyword>
<dbReference type="InterPro" id="IPR045054">
    <property type="entry name" value="P4HA-like"/>
</dbReference>
<evidence type="ECO:0000259" key="13">
    <source>
        <dbReference type="PROSITE" id="PS51471"/>
    </source>
</evidence>
<dbReference type="Pfam" id="PF08336">
    <property type="entry name" value="P4Ha_N"/>
    <property type="match status" value="2"/>
</dbReference>
<dbReference type="GO" id="GO:0005788">
    <property type="term" value="C:endoplasmic reticulum lumen"/>
    <property type="evidence" value="ECO:0007669"/>
    <property type="project" value="UniProtKB-SubCell"/>
</dbReference>
<evidence type="ECO:0000256" key="5">
    <source>
        <dbReference type="ARBA" id="ARBA00012269"/>
    </source>
</evidence>
<keyword evidence="10" id="KW-0560">Oxidoreductase</keyword>
<name>T1ILC5_STRMM</name>
<dbReference type="AlphaFoldDB" id="T1ILC5"/>
<feature type="domain" description="Fe2OG dioxygenase" evidence="13">
    <location>
        <begin position="87"/>
        <end position="182"/>
    </location>
</feature>
<keyword evidence="12" id="KW-0325">Glycoprotein</keyword>
<comment type="cofactor">
    <cofactor evidence="1">
        <name>L-ascorbate</name>
        <dbReference type="ChEBI" id="CHEBI:38290"/>
    </cofactor>
</comment>
<evidence type="ECO:0000256" key="6">
    <source>
        <dbReference type="ARBA" id="ARBA00022723"/>
    </source>
</evidence>
<evidence type="ECO:0000256" key="7">
    <source>
        <dbReference type="ARBA" id="ARBA00022824"/>
    </source>
</evidence>
<dbReference type="STRING" id="126957.T1ILC5"/>
<proteinExistence type="inferred from homology"/>
<dbReference type="Gene3D" id="2.60.120.620">
    <property type="entry name" value="q2cbj1_9rhob like domain"/>
    <property type="match status" value="3"/>
</dbReference>
<dbReference type="EC" id="1.14.11.2" evidence="5"/>
<dbReference type="InterPro" id="IPR006620">
    <property type="entry name" value="Pro_4_hyd_alph"/>
</dbReference>
<evidence type="ECO:0000256" key="1">
    <source>
        <dbReference type="ARBA" id="ARBA00001961"/>
    </source>
</evidence>
<evidence type="ECO:0000256" key="4">
    <source>
        <dbReference type="ARBA" id="ARBA00006511"/>
    </source>
</evidence>
<evidence type="ECO:0000256" key="11">
    <source>
        <dbReference type="ARBA" id="ARBA00023004"/>
    </source>
</evidence>
<evidence type="ECO:0000256" key="12">
    <source>
        <dbReference type="ARBA" id="ARBA00023180"/>
    </source>
</evidence>
<keyword evidence="6" id="KW-0479">Metal-binding</keyword>
<dbReference type="SMART" id="SM00702">
    <property type="entry name" value="P4Hc"/>
    <property type="match status" value="3"/>
</dbReference>
<dbReference type="FunFam" id="2.60.120.620:FF:000011">
    <property type="entry name" value="Prolyl alpha subunit"/>
    <property type="match status" value="2"/>
</dbReference>
<dbReference type="GO" id="GO:0005506">
    <property type="term" value="F:iron ion binding"/>
    <property type="evidence" value="ECO:0007669"/>
    <property type="project" value="InterPro"/>
</dbReference>
<dbReference type="InterPro" id="IPR011990">
    <property type="entry name" value="TPR-like_helical_dom_sf"/>
</dbReference>
<dbReference type="InterPro" id="IPR044862">
    <property type="entry name" value="Pro_4_hyd_alph_FE2OG_OXY"/>
</dbReference>
<sequence>MLILHIGVFRGFAAKNKLITKAYKHFQLERSKVANENIPLEILTDWRTSKNTWLLDDDKDDKLRHKLKIIMNRVSRIMGLNVHGLYNSEPMQVVNYGIGGHNTPHYDFFFEDPNPEELSDVNQGGATVFPRIGAAVWPSKGSAAFWYNLHKNGKRDLLTLHGGCPVLHGTKWSIIGNKWIDDINQVFKRPYLGPMTILPLLFLILIQSIKSDVYSSIAHLTTVFNADREIVAQLEKYIENDEANTALLRKYVDAFNRIQGSADADEIIGNPISAYRFIKRLTENWENVEQLLTDNSWQNLIQQIHNTLEDVEMPQKDDLQGAARGILRLQETYQLDASDLARGNISGIQSSIGLTTRDCIYLGKCSLKYELFDLAIEWYDHALHTSREETIPSVNREKLTLYLKKAIKKSTAIMCQYFQHNVAWQTGSEYPYIFVYDQKDFQHTFKELITDQSHTELEKLKILKRAKKKYKLGLEVIVDEETANYYALCRGEQLRNDSDEKNLNCYLSDRRDASFYINPIKVEVHSHDPLIITFHDVIYESEINFITEFSKPYLERSEVLAKNGEREEIDTRISQTTWMFDDWGDEQTLEKLKIIIDRVSRITGLNVYGHHNSEPLQVVNYGIGGHYIPHTDYLFYDQSPEQLANVDPRDYEFGGRLATLMFYLSDVPRGGATVFPRIGATVWPKKGSAAFWYNIHKHGVADARTLHGGCPVLLGSKWSMYLCFCLQTNGSVNYPKHLNCLVTLVQQTSDVYSSNARLTNIFNVEREIVAQLEKYIEKAEAKTALLRKYIDAFNRIQGSADADEIIGNPISAYRFIKRLTENWENVEQLLTDNSWKNLIQQIQTIRQCIQMPQKEDLEGAAIALLRLQETYQLDASDLANGNISGIQSSVGLTTQDCIYLGQHSSRRKLFDLAIEWYEHALHALHMSGEETNTQEIKLYLEEAIKAVEFPIKLKLDIKQNLTKQKHNLFAGPELLYDEEIANYYALCRGEQLRKNSEEANLNCYLSDRGDASFYINPIKVEVNSHDPLILTFHDVIYESEYNYIKKFSKPLLRRSKIGDSFGDSSLGISKFRTSQNAWLSDDEKDDQIRRHFKTIMDRLSRVTGLNIHGENNSEALQVANYGIGGHYTPHLDCLFTDRDLNELSDVKRGGATVFPLIGAAVWPRKGSAVFWYNILRNGEEDHLTLHAGCPVLLGSKWIGNKWIHELNQVFNRPCSLNPKE</sequence>
<dbReference type="OMA" id="WKVEEHP"/>
<comment type="subcellular location">
    <subcellularLocation>
        <location evidence="3">Endoplasmic reticulum lumen</location>
    </subcellularLocation>
</comment>
<dbReference type="PROSITE" id="PS51471">
    <property type="entry name" value="FE2OG_OXY"/>
    <property type="match status" value="3"/>
</dbReference>
<organism evidence="14 15">
    <name type="scientific">Strigamia maritima</name>
    <name type="common">European centipede</name>
    <name type="synonym">Geophilus maritimus</name>
    <dbReference type="NCBI Taxonomy" id="126957"/>
    <lineage>
        <taxon>Eukaryota</taxon>
        <taxon>Metazoa</taxon>
        <taxon>Ecdysozoa</taxon>
        <taxon>Arthropoda</taxon>
        <taxon>Myriapoda</taxon>
        <taxon>Chilopoda</taxon>
        <taxon>Pleurostigmophora</taxon>
        <taxon>Geophilomorpha</taxon>
        <taxon>Linotaeniidae</taxon>
        <taxon>Strigamia</taxon>
    </lineage>
</organism>
<dbReference type="InterPro" id="IPR013547">
    <property type="entry name" value="P4H_N"/>
</dbReference>
<dbReference type="Proteomes" id="UP000014500">
    <property type="component" value="Unassembled WGS sequence"/>
</dbReference>
<comment type="function">
    <text evidence="2">Catalyzes the post-translational formation of 4-hydroxyproline in -Xaa-Pro-Gly- sequences in collagens and other proteins.</text>
</comment>
<dbReference type="eggNOG" id="KOG1591">
    <property type="taxonomic scope" value="Eukaryota"/>
</dbReference>
<dbReference type="Pfam" id="PF13640">
    <property type="entry name" value="2OG-FeII_Oxy_3"/>
    <property type="match status" value="2"/>
</dbReference>
<protein>
    <recommendedName>
        <fullName evidence="5">procollagen-proline 4-dioxygenase</fullName>
        <ecNumber evidence="5">1.14.11.2</ecNumber>
    </recommendedName>
</protein>
<keyword evidence="8" id="KW-0847">Vitamin C</keyword>
<keyword evidence="15" id="KW-1185">Reference proteome</keyword>
<evidence type="ECO:0000256" key="3">
    <source>
        <dbReference type="ARBA" id="ARBA00004319"/>
    </source>
</evidence>
<evidence type="ECO:0000256" key="9">
    <source>
        <dbReference type="ARBA" id="ARBA00022964"/>
    </source>
</evidence>
<dbReference type="PANTHER" id="PTHR10869:SF244">
    <property type="entry name" value="PROLYL 4-HYDROXYLASE SUBUNIT ALPHA-2"/>
    <property type="match status" value="1"/>
</dbReference>
<evidence type="ECO:0000313" key="15">
    <source>
        <dbReference type="Proteomes" id="UP000014500"/>
    </source>
</evidence>